<dbReference type="GO" id="GO:0003676">
    <property type="term" value="F:nucleic acid binding"/>
    <property type="evidence" value="ECO:0007669"/>
    <property type="project" value="InterPro"/>
</dbReference>
<dbReference type="InterPro" id="IPR001604">
    <property type="entry name" value="Endo_G_ENPP1-like_dom"/>
</dbReference>
<organism evidence="5 6">
    <name type="scientific">Astyanax mexicanus</name>
    <name type="common">Blind cave fish</name>
    <name type="synonym">Astyanax fasciatus mexicanus</name>
    <dbReference type="NCBI Taxonomy" id="7994"/>
    <lineage>
        <taxon>Eukaryota</taxon>
        <taxon>Metazoa</taxon>
        <taxon>Chordata</taxon>
        <taxon>Craniata</taxon>
        <taxon>Vertebrata</taxon>
        <taxon>Euteleostomi</taxon>
        <taxon>Actinopterygii</taxon>
        <taxon>Neopterygii</taxon>
        <taxon>Teleostei</taxon>
        <taxon>Ostariophysi</taxon>
        <taxon>Characiformes</taxon>
        <taxon>Characoidei</taxon>
        <taxon>Acestrorhamphidae</taxon>
        <taxon>Acestrorhamphinae</taxon>
        <taxon>Astyanax</taxon>
    </lineage>
</organism>
<feature type="chain" id="PRO_5034387856" description="Endonuclease domain-containing 1 protein-like" evidence="2">
    <location>
        <begin position="30"/>
        <end position="513"/>
    </location>
</feature>
<dbReference type="Ensembl" id="ENSAMXT00005047994.1">
    <property type="protein sequence ID" value="ENSAMXP00005044172.1"/>
    <property type="gene ID" value="ENSAMXG00005020515.1"/>
</dbReference>
<dbReference type="InterPro" id="IPR044925">
    <property type="entry name" value="His-Me_finger_sf"/>
</dbReference>
<dbReference type="SMART" id="SM00477">
    <property type="entry name" value="NUC"/>
    <property type="match status" value="1"/>
</dbReference>
<dbReference type="InterPro" id="IPR020821">
    <property type="entry name" value="ENPP1-3/EXOG-like_nuc-like"/>
</dbReference>
<protein>
    <recommendedName>
        <fullName evidence="7">Endonuclease domain-containing 1 protein-like</fullName>
    </recommendedName>
</protein>
<dbReference type="Pfam" id="PF01223">
    <property type="entry name" value="Endonuclease_NS"/>
    <property type="match status" value="1"/>
</dbReference>
<evidence type="ECO:0000256" key="1">
    <source>
        <dbReference type="SAM" id="MobiDB-lite"/>
    </source>
</evidence>
<feature type="region of interest" description="Disordered" evidence="1">
    <location>
        <begin position="316"/>
        <end position="513"/>
    </location>
</feature>
<dbReference type="SUPFAM" id="SSF54060">
    <property type="entry name" value="His-Me finger endonucleases"/>
    <property type="match status" value="1"/>
</dbReference>
<feature type="domain" description="ENPP1-3/EXOG-like endonuclease/phosphodiesterase" evidence="3">
    <location>
        <begin position="75"/>
        <end position="290"/>
    </location>
</feature>
<dbReference type="InterPro" id="IPR039015">
    <property type="entry name" value="ENDOD1"/>
</dbReference>
<dbReference type="GO" id="GO:0016787">
    <property type="term" value="F:hydrolase activity"/>
    <property type="evidence" value="ECO:0007669"/>
    <property type="project" value="InterPro"/>
</dbReference>
<dbReference type="Proteomes" id="UP000694621">
    <property type="component" value="Unplaced"/>
</dbReference>
<feature type="signal peptide" evidence="2">
    <location>
        <begin position="1"/>
        <end position="29"/>
    </location>
</feature>
<evidence type="ECO:0000313" key="6">
    <source>
        <dbReference type="Proteomes" id="UP000694621"/>
    </source>
</evidence>
<evidence type="ECO:0008006" key="7">
    <source>
        <dbReference type="Google" id="ProtNLM"/>
    </source>
</evidence>
<evidence type="ECO:0000313" key="5">
    <source>
        <dbReference type="Ensembl" id="ENSAMXP00005044172.1"/>
    </source>
</evidence>
<dbReference type="PANTHER" id="PTHR21472:SF15">
    <property type="entry name" value="ENDONUCLEASE DOMAIN-CONTAINING 1 PROTEIN-RELATED"/>
    <property type="match status" value="1"/>
</dbReference>
<dbReference type="PANTHER" id="PTHR21472">
    <property type="entry name" value="ENDONUCLEASE DOMAIN-CONTAINING 1 PROTEIN ENDOD1"/>
    <property type="match status" value="1"/>
</dbReference>
<evidence type="ECO:0000259" key="3">
    <source>
        <dbReference type="SMART" id="SM00477"/>
    </source>
</evidence>
<name>A0A8B9L099_ASTMX</name>
<evidence type="ECO:0000259" key="4">
    <source>
        <dbReference type="SMART" id="SM00892"/>
    </source>
</evidence>
<evidence type="ECO:0000256" key="2">
    <source>
        <dbReference type="SAM" id="SignalP"/>
    </source>
</evidence>
<dbReference type="GO" id="GO:0046872">
    <property type="term" value="F:metal ion binding"/>
    <property type="evidence" value="ECO:0007669"/>
    <property type="project" value="InterPro"/>
</dbReference>
<dbReference type="Gene3D" id="3.40.570.10">
    <property type="entry name" value="Extracellular Endonuclease, subunit A"/>
    <property type="match status" value="1"/>
</dbReference>
<proteinExistence type="predicted"/>
<dbReference type="InterPro" id="IPR044929">
    <property type="entry name" value="DNA/RNA_non-sp_Endonuclease_sf"/>
</dbReference>
<dbReference type="SMART" id="SM00892">
    <property type="entry name" value="Endonuclease_NS"/>
    <property type="match status" value="1"/>
</dbReference>
<dbReference type="AlphaFoldDB" id="A0A8B9L099"/>
<keyword evidence="2" id="KW-0732">Signal</keyword>
<sequence length="513" mass="54821">MMQGPAMSLLKHLLLLPALLLLSIIPTESRVVTSITDCDNFFLGQTPPHIPGILEAGNILDQNRYKLICQTLHDTTTFVTLYDTRNRIPVFSAAKYRGSTPGRPKKLGWMIEPQLENLTDNSNMRTSNEKIIYDHQAGNQDYRYTSEFDRGHLFPSSYGHAVVEKNSTFTLTNIVPQRKKFNQGSWSKMEQCIRCILNEYCINNNKKIEGFVVIGAQPSNRNILNNRINIPSMLWSAFCCYSHSLNTWLASAHWGENVADGPTYLQTKTLAELHRNLGGQLKAFPRKECPLHTTVTHLYSELSPNCNCPPLTSTFPSPTTTATPSSTTSGPFTTTSDPPSTASSTFSTTSGFSTSDSPSTRADSFTTTSDQTTSGPFTTTAGFSSTTSGLSTTTSGLSRTTSSVTSDSSSTTSGLSIATSGLSSTTSGPFTTTAGPSRTTSGLSSTTSGPSQTTSGHFSTTSGPSRTTSSLSSTTSGPSQTTSGHFSTTSGPSRTTSSLSSTTSGPSQTTSGH</sequence>
<reference evidence="5" key="1">
    <citation type="submission" date="2025-08" db="UniProtKB">
        <authorList>
            <consortium name="Ensembl"/>
        </authorList>
    </citation>
    <scope>IDENTIFICATION</scope>
</reference>
<accession>A0A8B9L099</accession>
<feature type="domain" description="DNA/RNA non-specific endonuclease/pyrophosphatase/phosphodiesterase" evidence="4">
    <location>
        <begin position="74"/>
        <end position="280"/>
    </location>
</feature>